<evidence type="ECO:0000256" key="2">
    <source>
        <dbReference type="ARBA" id="ARBA00023002"/>
    </source>
</evidence>
<gene>
    <name evidence="4" type="ORF">HHL08_22990</name>
</gene>
<protein>
    <submittedName>
        <fullName evidence="4">4-hydroxythreonine-4-phosphate dehydrogenase PdxA</fullName>
    </submittedName>
</protein>
<proteinExistence type="predicted"/>
<dbReference type="SUPFAM" id="SSF53659">
    <property type="entry name" value="Isocitrate/Isopropylmalate dehydrogenase-like"/>
    <property type="match status" value="1"/>
</dbReference>
<dbReference type="Pfam" id="PF04166">
    <property type="entry name" value="PdxA"/>
    <property type="match status" value="1"/>
</dbReference>
<keyword evidence="2" id="KW-0560">Oxidoreductase</keyword>
<dbReference type="EMBL" id="JABBFV010000031">
    <property type="protein sequence ID" value="NML12962.1"/>
    <property type="molecule type" value="Genomic_DNA"/>
</dbReference>
<dbReference type="GO" id="GO:0016491">
    <property type="term" value="F:oxidoreductase activity"/>
    <property type="evidence" value="ECO:0007669"/>
    <property type="project" value="UniProtKB-KW"/>
</dbReference>
<dbReference type="RefSeq" id="WP_169575278.1">
    <property type="nucleotide sequence ID" value="NZ_JABBFV010000031.1"/>
</dbReference>
<dbReference type="Gene3D" id="3.40.718.10">
    <property type="entry name" value="Isopropylmalate Dehydrogenase"/>
    <property type="match status" value="1"/>
</dbReference>
<dbReference type="PANTHER" id="PTHR30004:SF6">
    <property type="entry name" value="D-THREONATE 4-PHOSPHATE DEHYDROGENASE"/>
    <property type="match status" value="1"/>
</dbReference>
<dbReference type="PANTHER" id="PTHR30004">
    <property type="entry name" value="4-HYDROXYTHREONINE-4-PHOSPHATE DEHYDROGENASE"/>
    <property type="match status" value="1"/>
</dbReference>
<dbReference type="AlphaFoldDB" id="A0A7X9X009"/>
<comment type="caution">
    <text evidence="4">The sequence shown here is derived from an EMBL/GenBank/DDBJ whole genome shotgun (WGS) entry which is preliminary data.</text>
</comment>
<evidence type="ECO:0000313" key="4">
    <source>
        <dbReference type="EMBL" id="NML12962.1"/>
    </source>
</evidence>
<dbReference type="Proteomes" id="UP000519023">
    <property type="component" value="Unassembled WGS sequence"/>
</dbReference>
<sequence>MSTVSDRPMGSLGARPVVGTLIGDPAGIGPQVAVKALASGQVHEVSVPVLVGSSAAVERAIDMTGVKARVRAMKSLETPSDDPGVIDVIDTGALLAGVLPLGEDTEAAGHATAQWLDELDALARDGSFAATIMGPISSGSLKMAGKLDKVISPTPGESYLVLLTGPLRVAHLTDHMSLRQVIDVISADLVAKAIGQVNDAMRSWGIAKPRIAVAGLNPHAMGDEERLAIAPGVERAKAMGIAVEGPVAPDSVFRQCIEGRYDMVLAMFHDQGHIAVKTWGFSGNCVIIMGPPYLHMSVAHGTAYDIVGSGKADAAMMLSAMRTCGRLASGQGFEREGEME</sequence>
<evidence type="ECO:0000256" key="3">
    <source>
        <dbReference type="ARBA" id="ARBA00023027"/>
    </source>
</evidence>
<organism evidence="4 5">
    <name type="scientific">Sphingobium psychrophilum</name>
    <dbReference type="NCBI Taxonomy" id="2728834"/>
    <lineage>
        <taxon>Bacteria</taxon>
        <taxon>Pseudomonadati</taxon>
        <taxon>Pseudomonadota</taxon>
        <taxon>Alphaproteobacteria</taxon>
        <taxon>Sphingomonadales</taxon>
        <taxon>Sphingomonadaceae</taxon>
        <taxon>Sphingobium</taxon>
    </lineage>
</organism>
<accession>A0A7X9X009</accession>
<dbReference type="InterPro" id="IPR005255">
    <property type="entry name" value="PdxA_fam"/>
</dbReference>
<reference evidence="4 5" key="1">
    <citation type="submission" date="2020-04" db="EMBL/GenBank/DDBJ databases">
        <title>Sphingobium sp. AR-3-1 isolated from Arctic soil.</title>
        <authorList>
            <person name="Dahal R.H."/>
            <person name="Chaudhary D.K."/>
        </authorList>
    </citation>
    <scope>NUCLEOTIDE SEQUENCE [LARGE SCALE GENOMIC DNA]</scope>
    <source>
        <strain evidence="4 5">AR-3-1</strain>
    </source>
</reference>
<name>A0A7X9X009_9SPHN</name>
<keyword evidence="1" id="KW-0479">Metal-binding</keyword>
<evidence type="ECO:0000256" key="1">
    <source>
        <dbReference type="ARBA" id="ARBA00022723"/>
    </source>
</evidence>
<keyword evidence="3" id="KW-0520">NAD</keyword>
<dbReference type="GO" id="GO:0051287">
    <property type="term" value="F:NAD binding"/>
    <property type="evidence" value="ECO:0007669"/>
    <property type="project" value="InterPro"/>
</dbReference>
<evidence type="ECO:0000313" key="5">
    <source>
        <dbReference type="Proteomes" id="UP000519023"/>
    </source>
</evidence>
<dbReference type="GO" id="GO:0046872">
    <property type="term" value="F:metal ion binding"/>
    <property type="evidence" value="ECO:0007669"/>
    <property type="project" value="UniProtKB-KW"/>
</dbReference>
<keyword evidence="5" id="KW-1185">Reference proteome</keyword>